<keyword evidence="2" id="KW-1185">Reference proteome</keyword>
<organism evidence="1 2">
    <name type="scientific">Lithocarpus litseifolius</name>
    <dbReference type="NCBI Taxonomy" id="425828"/>
    <lineage>
        <taxon>Eukaryota</taxon>
        <taxon>Viridiplantae</taxon>
        <taxon>Streptophyta</taxon>
        <taxon>Embryophyta</taxon>
        <taxon>Tracheophyta</taxon>
        <taxon>Spermatophyta</taxon>
        <taxon>Magnoliopsida</taxon>
        <taxon>eudicotyledons</taxon>
        <taxon>Gunneridae</taxon>
        <taxon>Pentapetalae</taxon>
        <taxon>rosids</taxon>
        <taxon>fabids</taxon>
        <taxon>Fagales</taxon>
        <taxon>Fagaceae</taxon>
        <taxon>Lithocarpus</taxon>
    </lineage>
</organism>
<protein>
    <recommendedName>
        <fullName evidence="3">Reverse transcriptase</fullName>
    </recommendedName>
</protein>
<name>A0AAW2DP38_9ROSI</name>
<dbReference type="EMBL" id="JAZDWU010000002">
    <property type="protein sequence ID" value="KAL0011383.1"/>
    <property type="molecule type" value="Genomic_DNA"/>
</dbReference>
<dbReference type="AlphaFoldDB" id="A0AAW2DP38"/>
<reference evidence="1 2" key="1">
    <citation type="submission" date="2024-01" db="EMBL/GenBank/DDBJ databases">
        <title>A telomere-to-telomere, gap-free genome of sweet tea (Lithocarpus litseifolius).</title>
        <authorList>
            <person name="Zhou J."/>
        </authorList>
    </citation>
    <scope>NUCLEOTIDE SEQUENCE [LARGE SCALE GENOMIC DNA]</scope>
    <source>
        <strain evidence="1">Zhou-2022a</strain>
        <tissue evidence="1">Leaf</tissue>
    </source>
</reference>
<dbReference type="Proteomes" id="UP001459277">
    <property type="component" value="Unassembled WGS sequence"/>
</dbReference>
<proteinExistence type="predicted"/>
<gene>
    <name evidence="1" type="ORF">SO802_006491</name>
</gene>
<sequence length="174" mass="20213">MGFRDLRAFNLAMLAKQGWRMIQGNDSLLHKCFKAQYFPRSSFFDAKESPGCSHVWRSLVAALPILKAGYCWRVGNGSSIRVLGDRWTPNHPTNKKRCSGVADVMQLMECLCDRLTREELELFWVQAWLAWNQRNRVVFGGNLMDPRSLNNKAEVYLIDYRQAQEQLTVTRMEH</sequence>
<evidence type="ECO:0008006" key="3">
    <source>
        <dbReference type="Google" id="ProtNLM"/>
    </source>
</evidence>
<accession>A0AAW2DP38</accession>
<evidence type="ECO:0000313" key="2">
    <source>
        <dbReference type="Proteomes" id="UP001459277"/>
    </source>
</evidence>
<comment type="caution">
    <text evidence="1">The sequence shown here is derived from an EMBL/GenBank/DDBJ whole genome shotgun (WGS) entry which is preliminary data.</text>
</comment>
<evidence type="ECO:0000313" key="1">
    <source>
        <dbReference type="EMBL" id="KAL0011383.1"/>
    </source>
</evidence>